<comment type="caution">
    <text evidence="2">The sequence shown here is derived from an EMBL/GenBank/DDBJ whole genome shotgun (WGS) entry which is preliminary data.</text>
</comment>
<dbReference type="InterPro" id="IPR036477">
    <property type="entry name" value="Formyl_transf_N_sf"/>
</dbReference>
<feature type="non-terminal residue" evidence="2">
    <location>
        <position position="180"/>
    </location>
</feature>
<dbReference type="Gene3D" id="3.40.50.170">
    <property type="entry name" value="Formyl transferase, N-terminal domain"/>
    <property type="match status" value="1"/>
</dbReference>
<sequence length="180" mass="20414">MFLKNWVSGTDARQDLRQNFGSPERLEKEERIGDCFEFCVQIHKLNQLSLALLEDYYQNKLKLALIGQSLFGQEVYKHLQKEGHKVVGVFTVPDKNGKADPLASAAERNGTPVFKFPRWRVKGKPIQEVLEAYNSVGAELNVLPFCTQFIPMEVINSPKYGSIIYHPSILPRHRGASAIN</sequence>
<dbReference type="AlphaFoldDB" id="V8NUQ0"/>
<dbReference type="EMBL" id="AZIM01001817">
    <property type="protein sequence ID" value="ETE65691.1"/>
    <property type="molecule type" value="Genomic_DNA"/>
</dbReference>
<feature type="non-terminal residue" evidence="2">
    <location>
        <position position="1"/>
    </location>
</feature>
<evidence type="ECO:0000313" key="3">
    <source>
        <dbReference type="Proteomes" id="UP000018936"/>
    </source>
</evidence>
<reference evidence="2 3" key="1">
    <citation type="journal article" date="2013" name="Proc. Natl. Acad. Sci. U.S.A.">
        <title>The king cobra genome reveals dynamic gene evolution and adaptation in the snake venom system.</title>
        <authorList>
            <person name="Vonk F.J."/>
            <person name="Casewell N.R."/>
            <person name="Henkel C.V."/>
            <person name="Heimberg A.M."/>
            <person name="Jansen H.J."/>
            <person name="McCleary R.J."/>
            <person name="Kerkkamp H.M."/>
            <person name="Vos R.A."/>
            <person name="Guerreiro I."/>
            <person name="Calvete J.J."/>
            <person name="Wuster W."/>
            <person name="Woods A.E."/>
            <person name="Logan J.M."/>
            <person name="Harrison R.A."/>
            <person name="Castoe T.A."/>
            <person name="de Koning A.P."/>
            <person name="Pollock D.D."/>
            <person name="Yandell M."/>
            <person name="Calderon D."/>
            <person name="Renjifo C."/>
            <person name="Currier R.B."/>
            <person name="Salgado D."/>
            <person name="Pla D."/>
            <person name="Sanz L."/>
            <person name="Hyder A.S."/>
            <person name="Ribeiro J.M."/>
            <person name="Arntzen J.W."/>
            <person name="van den Thillart G.E."/>
            <person name="Boetzer M."/>
            <person name="Pirovano W."/>
            <person name="Dirks R.P."/>
            <person name="Spaink H.P."/>
            <person name="Duboule D."/>
            <person name="McGlinn E."/>
            <person name="Kini R.M."/>
            <person name="Richardson M.K."/>
        </authorList>
    </citation>
    <scope>NUCLEOTIDE SEQUENCE</scope>
    <source>
        <tissue evidence="2">Blood</tissue>
    </source>
</reference>
<feature type="domain" description="Formyl transferase N-terminal" evidence="1">
    <location>
        <begin position="62"/>
        <end position="180"/>
    </location>
</feature>
<accession>V8NUQ0</accession>
<gene>
    <name evidence="2" type="ORF">L345_08535</name>
</gene>
<evidence type="ECO:0000313" key="2">
    <source>
        <dbReference type="EMBL" id="ETE65691.1"/>
    </source>
</evidence>
<evidence type="ECO:0000259" key="1">
    <source>
        <dbReference type="Pfam" id="PF00551"/>
    </source>
</evidence>
<dbReference type="InterPro" id="IPR002376">
    <property type="entry name" value="Formyl_transf_N"/>
</dbReference>
<proteinExistence type="predicted"/>
<dbReference type="Pfam" id="PF00551">
    <property type="entry name" value="Formyl_trans_N"/>
    <property type="match status" value="1"/>
</dbReference>
<organism evidence="2 3">
    <name type="scientific">Ophiophagus hannah</name>
    <name type="common">King cobra</name>
    <name type="synonym">Naja hannah</name>
    <dbReference type="NCBI Taxonomy" id="8665"/>
    <lineage>
        <taxon>Eukaryota</taxon>
        <taxon>Metazoa</taxon>
        <taxon>Chordata</taxon>
        <taxon>Craniata</taxon>
        <taxon>Vertebrata</taxon>
        <taxon>Euteleostomi</taxon>
        <taxon>Lepidosauria</taxon>
        <taxon>Squamata</taxon>
        <taxon>Bifurcata</taxon>
        <taxon>Unidentata</taxon>
        <taxon>Episquamata</taxon>
        <taxon>Toxicofera</taxon>
        <taxon>Serpentes</taxon>
        <taxon>Colubroidea</taxon>
        <taxon>Elapidae</taxon>
        <taxon>Elapinae</taxon>
        <taxon>Ophiophagus</taxon>
    </lineage>
</organism>
<protein>
    <recommendedName>
        <fullName evidence="1">Formyl transferase N-terminal domain-containing protein</fullName>
    </recommendedName>
</protein>
<name>V8NUQ0_OPHHA</name>
<keyword evidence="3" id="KW-1185">Reference proteome</keyword>
<dbReference type="OrthoDB" id="310895at2759"/>
<dbReference type="Proteomes" id="UP000018936">
    <property type="component" value="Unassembled WGS sequence"/>
</dbReference>
<dbReference type="SUPFAM" id="SSF53328">
    <property type="entry name" value="Formyltransferase"/>
    <property type="match status" value="1"/>
</dbReference>